<feature type="signal peptide" evidence="1">
    <location>
        <begin position="1"/>
        <end position="19"/>
    </location>
</feature>
<feature type="chain" id="PRO_5012688728" evidence="1">
    <location>
        <begin position="20"/>
        <end position="172"/>
    </location>
</feature>
<evidence type="ECO:0000313" key="2">
    <source>
        <dbReference type="EMBL" id="ORX79300.1"/>
    </source>
</evidence>
<name>A0A1Y1X0J1_9FUNG</name>
<dbReference type="AlphaFoldDB" id="A0A1Y1X0J1"/>
<evidence type="ECO:0000313" key="3">
    <source>
        <dbReference type="Proteomes" id="UP000193944"/>
    </source>
</evidence>
<sequence length="172" mass="20612">MKFIHLLLSLVMGCTFQWGAHHFYVKANIPTEIYFPSDKNGYSYNDSNHYIYIQNFYISGIAKYYQLFNCRYNVKNNVVFCELIKDDSHLIVKYNLKKPSKSCNFDSKYLIDNHYFVSIRLFSGIFIFCHVSEFTFFEGRHYPDKLENITYRTSNCEFETNIDSYDIYKVEQ</sequence>
<dbReference type="Proteomes" id="UP000193944">
    <property type="component" value="Unassembled WGS sequence"/>
</dbReference>
<dbReference type="EMBL" id="MCFG01000180">
    <property type="protein sequence ID" value="ORX79300.1"/>
    <property type="molecule type" value="Genomic_DNA"/>
</dbReference>
<accession>A0A1Y1X0J1</accession>
<keyword evidence="1" id="KW-0732">Signal</keyword>
<comment type="caution">
    <text evidence="2">The sequence shown here is derived from an EMBL/GenBank/DDBJ whole genome shotgun (WGS) entry which is preliminary data.</text>
</comment>
<gene>
    <name evidence="2" type="ORF">BCR32DRAFT_294528</name>
</gene>
<organism evidence="2 3">
    <name type="scientific">Anaeromyces robustus</name>
    <dbReference type="NCBI Taxonomy" id="1754192"/>
    <lineage>
        <taxon>Eukaryota</taxon>
        <taxon>Fungi</taxon>
        <taxon>Fungi incertae sedis</taxon>
        <taxon>Chytridiomycota</taxon>
        <taxon>Chytridiomycota incertae sedis</taxon>
        <taxon>Neocallimastigomycetes</taxon>
        <taxon>Neocallimastigales</taxon>
        <taxon>Neocallimastigaceae</taxon>
        <taxon>Anaeromyces</taxon>
    </lineage>
</organism>
<reference evidence="2 3" key="2">
    <citation type="submission" date="2016-08" db="EMBL/GenBank/DDBJ databases">
        <title>Pervasive Adenine N6-methylation of Active Genes in Fungi.</title>
        <authorList>
            <consortium name="DOE Joint Genome Institute"/>
            <person name="Mondo S.J."/>
            <person name="Dannebaum R.O."/>
            <person name="Kuo R.C."/>
            <person name="Labutti K."/>
            <person name="Haridas S."/>
            <person name="Kuo A."/>
            <person name="Salamov A."/>
            <person name="Ahrendt S.R."/>
            <person name="Lipzen A."/>
            <person name="Sullivan W."/>
            <person name="Andreopoulos W.B."/>
            <person name="Clum A."/>
            <person name="Lindquist E."/>
            <person name="Daum C."/>
            <person name="Ramamoorthy G.K."/>
            <person name="Gryganskyi A."/>
            <person name="Culley D."/>
            <person name="Magnuson J.K."/>
            <person name="James T.Y."/>
            <person name="O'Malley M.A."/>
            <person name="Stajich J.E."/>
            <person name="Spatafora J.W."/>
            <person name="Visel A."/>
            <person name="Grigoriev I.V."/>
        </authorList>
    </citation>
    <scope>NUCLEOTIDE SEQUENCE [LARGE SCALE GENOMIC DNA]</scope>
    <source>
        <strain evidence="2 3">S4</strain>
    </source>
</reference>
<protein>
    <submittedName>
        <fullName evidence="2">Uncharacterized protein</fullName>
    </submittedName>
</protein>
<keyword evidence="3" id="KW-1185">Reference proteome</keyword>
<proteinExistence type="predicted"/>
<reference evidence="2 3" key="1">
    <citation type="submission" date="2016-08" db="EMBL/GenBank/DDBJ databases">
        <title>A Parts List for Fungal Cellulosomes Revealed by Comparative Genomics.</title>
        <authorList>
            <consortium name="DOE Joint Genome Institute"/>
            <person name="Haitjema C.H."/>
            <person name="Gilmore S.P."/>
            <person name="Henske J.K."/>
            <person name="Solomon K.V."/>
            <person name="De Groot R."/>
            <person name="Kuo A."/>
            <person name="Mondo S.J."/>
            <person name="Salamov A.A."/>
            <person name="Labutti K."/>
            <person name="Zhao Z."/>
            <person name="Chiniquy J."/>
            <person name="Barry K."/>
            <person name="Brewer H.M."/>
            <person name="Purvine S.O."/>
            <person name="Wright A.T."/>
            <person name="Boxma B."/>
            <person name="Van Alen T."/>
            <person name="Hackstein J.H."/>
            <person name="Baker S.E."/>
            <person name="Grigoriev I.V."/>
            <person name="O'Malley M.A."/>
        </authorList>
    </citation>
    <scope>NUCLEOTIDE SEQUENCE [LARGE SCALE GENOMIC DNA]</scope>
    <source>
        <strain evidence="2 3">S4</strain>
    </source>
</reference>
<evidence type="ECO:0000256" key="1">
    <source>
        <dbReference type="SAM" id="SignalP"/>
    </source>
</evidence>